<feature type="compositionally biased region" description="Low complexity" evidence="3">
    <location>
        <begin position="1"/>
        <end position="12"/>
    </location>
</feature>
<dbReference type="PANTHER" id="PTHR16290:SF37">
    <property type="entry name" value="MRNA-DECAPPING ENZYME-LIKE PROTEIN"/>
    <property type="match status" value="1"/>
</dbReference>
<dbReference type="InterPro" id="IPR010334">
    <property type="entry name" value="Dcp1"/>
</dbReference>
<protein>
    <submittedName>
        <fullName evidence="4">Uncharacterized protein</fullName>
    </submittedName>
</protein>
<dbReference type="AlphaFoldDB" id="A0AAW1WBB2"/>
<keyword evidence="5" id="KW-1185">Reference proteome</keyword>
<dbReference type="Proteomes" id="UP001457282">
    <property type="component" value="Unassembled WGS sequence"/>
</dbReference>
<comment type="caution">
    <text evidence="4">The sequence shown here is derived from an EMBL/GenBank/DDBJ whole genome shotgun (WGS) entry which is preliminary data.</text>
</comment>
<dbReference type="EMBL" id="JBEDUW010000006">
    <property type="protein sequence ID" value="KAK9921363.1"/>
    <property type="molecule type" value="Genomic_DNA"/>
</dbReference>
<name>A0AAW1WBB2_RUBAR</name>
<dbReference type="GO" id="GO:0000932">
    <property type="term" value="C:P-body"/>
    <property type="evidence" value="ECO:0007669"/>
    <property type="project" value="TreeGrafter"/>
</dbReference>
<evidence type="ECO:0000313" key="5">
    <source>
        <dbReference type="Proteomes" id="UP001457282"/>
    </source>
</evidence>
<organism evidence="4 5">
    <name type="scientific">Rubus argutus</name>
    <name type="common">Southern blackberry</name>
    <dbReference type="NCBI Taxonomy" id="59490"/>
    <lineage>
        <taxon>Eukaryota</taxon>
        <taxon>Viridiplantae</taxon>
        <taxon>Streptophyta</taxon>
        <taxon>Embryophyta</taxon>
        <taxon>Tracheophyta</taxon>
        <taxon>Spermatophyta</taxon>
        <taxon>Magnoliopsida</taxon>
        <taxon>eudicotyledons</taxon>
        <taxon>Gunneridae</taxon>
        <taxon>Pentapetalae</taxon>
        <taxon>rosids</taxon>
        <taxon>fabids</taxon>
        <taxon>Rosales</taxon>
        <taxon>Rosaceae</taxon>
        <taxon>Rosoideae</taxon>
        <taxon>Rosoideae incertae sedis</taxon>
        <taxon>Rubus</taxon>
    </lineage>
</organism>
<sequence length="95" mass="10227">MIPPISSSVPVPTAGCSSSSCEFATPVWHSNASKSPFPPPTPPPSLTPNNAPPTPNDGPLISREKVRDALLMLVQDDQFIDMLQKHHALLKVHHT</sequence>
<feature type="region of interest" description="Disordered" evidence="3">
    <location>
        <begin position="1"/>
        <end position="62"/>
    </location>
</feature>
<dbReference type="GO" id="GO:0003729">
    <property type="term" value="F:mRNA binding"/>
    <property type="evidence" value="ECO:0007669"/>
    <property type="project" value="TreeGrafter"/>
</dbReference>
<dbReference type="GO" id="GO:0031087">
    <property type="term" value="P:deadenylation-independent decapping of nuclear-transcribed mRNA"/>
    <property type="evidence" value="ECO:0007669"/>
    <property type="project" value="TreeGrafter"/>
</dbReference>
<feature type="compositionally biased region" description="Polar residues" evidence="3">
    <location>
        <begin position="15"/>
        <end position="34"/>
    </location>
</feature>
<evidence type="ECO:0000256" key="2">
    <source>
        <dbReference type="ARBA" id="ARBA00022490"/>
    </source>
</evidence>
<feature type="compositionally biased region" description="Pro residues" evidence="3">
    <location>
        <begin position="36"/>
        <end position="56"/>
    </location>
</feature>
<evidence type="ECO:0000313" key="4">
    <source>
        <dbReference type="EMBL" id="KAK9921363.1"/>
    </source>
</evidence>
<evidence type="ECO:0000256" key="3">
    <source>
        <dbReference type="SAM" id="MobiDB-lite"/>
    </source>
</evidence>
<dbReference type="PANTHER" id="PTHR16290">
    <property type="entry name" value="TRANSCRIPTION FACTOR SMIF DECAPPING ENZYME DCP1"/>
    <property type="match status" value="1"/>
</dbReference>
<proteinExistence type="predicted"/>
<evidence type="ECO:0000256" key="1">
    <source>
        <dbReference type="ARBA" id="ARBA00004496"/>
    </source>
</evidence>
<reference evidence="4 5" key="1">
    <citation type="journal article" date="2023" name="G3 (Bethesda)">
        <title>A chromosome-length genome assembly and annotation of blackberry (Rubus argutus, cv. 'Hillquist').</title>
        <authorList>
            <person name="Bruna T."/>
            <person name="Aryal R."/>
            <person name="Dudchenko O."/>
            <person name="Sargent D.J."/>
            <person name="Mead D."/>
            <person name="Buti M."/>
            <person name="Cavallini A."/>
            <person name="Hytonen T."/>
            <person name="Andres J."/>
            <person name="Pham M."/>
            <person name="Weisz D."/>
            <person name="Mascagni F."/>
            <person name="Usai G."/>
            <person name="Natali L."/>
            <person name="Bassil N."/>
            <person name="Fernandez G.E."/>
            <person name="Lomsadze A."/>
            <person name="Armour M."/>
            <person name="Olukolu B."/>
            <person name="Poorten T."/>
            <person name="Britton C."/>
            <person name="Davik J."/>
            <person name="Ashrafi H."/>
            <person name="Aiden E.L."/>
            <person name="Borodovsky M."/>
            <person name="Worthington M."/>
        </authorList>
    </citation>
    <scope>NUCLEOTIDE SEQUENCE [LARGE SCALE GENOMIC DNA]</scope>
    <source>
        <strain evidence="4">PI 553951</strain>
    </source>
</reference>
<keyword evidence="2" id="KW-0963">Cytoplasm</keyword>
<comment type="subcellular location">
    <subcellularLocation>
        <location evidence="1">Cytoplasm</location>
    </subcellularLocation>
</comment>
<accession>A0AAW1WBB2</accession>
<dbReference type="GO" id="GO:0008047">
    <property type="term" value="F:enzyme activator activity"/>
    <property type="evidence" value="ECO:0007669"/>
    <property type="project" value="InterPro"/>
</dbReference>
<gene>
    <name evidence="4" type="ORF">M0R45_029874</name>
</gene>
<dbReference type="GO" id="GO:0000290">
    <property type="term" value="P:deadenylation-dependent decapping of nuclear-transcribed mRNA"/>
    <property type="evidence" value="ECO:0007669"/>
    <property type="project" value="InterPro"/>
</dbReference>